<protein>
    <submittedName>
        <fullName evidence="2">Uncharacterized protein</fullName>
    </submittedName>
</protein>
<comment type="caution">
    <text evidence="2">The sequence shown here is derived from an EMBL/GenBank/DDBJ whole genome shotgun (WGS) entry which is preliminary data.</text>
</comment>
<evidence type="ECO:0000313" key="3">
    <source>
        <dbReference type="Proteomes" id="UP000469346"/>
    </source>
</evidence>
<keyword evidence="1" id="KW-0175">Coiled coil</keyword>
<dbReference type="Proteomes" id="UP000469346">
    <property type="component" value="Unassembled WGS sequence"/>
</dbReference>
<dbReference type="EMBL" id="JAAGRR010000001">
    <property type="protein sequence ID" value="NDY41266.1"/>
    <property type="molecule type" value="Genomic_DNA"/>
</dbReference>
<dbReference type="RefSeq" id="WP_163297385.1">
    <property type="nucleotide sequence ID" value="NZ_JAAGRR010000001.1"/>
</dbReference>
<proteinExistence type="predicted"/>
<organism evidence="2 3">
    <name type="scientific">Dissulfurirhabdus thermomarina</name>
    <dbReference type="NCBI Taxonomy" id="1765737"/>
    <lineage>
        <taxon>Bacteria</taxon>
        <taxon>Deltaproteobacteria</taxon>
        <taxon>Dissulfurirhabdaceae</taxon>
        <taxon>Dissulfurirhabdus</taxon>
    </lineage>
</organism>
<name>A0A6N9TRR4_DISTH</name>
<accession>A0A6N9TRR4</accession>
<feature type="coiled-coil region" evidence="1">
    <location>
        <begin position="148"/>
        <end position="182"/>
    </location>
</feature>
<evidence type="ECO:0000313" key="2">
    <source>
        <dbReference type="EMBL" id="NDY41266.1"/>
    </source>
</evidence>
<gene>
    <name evidence="2" type="ORF">G3N55_00175</name>
</gene>
<dbReference type="AlphaFoldDB" id="A0A6N9TRR4"/>
<keyword evidence="3" id="KW-1185">Reference proteome</keyword>
<evidence type="ECO:0000256" key="1">
    <source>
        <dbReference type="SAM" id="Coils"/>
    </source>
</evidence>
<reference evidence="2 3" key="1">
    <citation type="submission" date="2020-02" db="EMBL/GenBank/DDBJ databases">
        <title>Comparative genomics of sulfur disproportionating microorganisms.</title>
        <authorList>
            <person name="Ward L.M."/>
            <person name="Bertran E."/>
            <person name="Johnston D.T."/>
        </authorList>
    </citation>
    <scope>NUCLEOTIDE SEQUENCE [LARGE SCALE GENOMIC DNA]</scope>
    <source>
        <strain evidence="2 3">DSM 100025</strain>
    </source>
</reference>
<sequence length="274" mass="30443">MLSDEVVRLLLDRADPPHRAELTVLYNSVLTAMNKYRQDPTEQRLRAWRAAEAACEDMARRLAAELGVDVGLGSAPVEEAMDSFSNIRAVRAWLLEQGWRISQSGIYKHRAEGKIAPDLPGGRFSRRRVEAYAAAHLRRADTGKRPQRELEEQQRRKALAETRRAEAQALKLEHELAVLQGRYLPREDFYAELAARALALESGFRAMVQARLGEWIELVGGDATRAPDLSAAVQADLDRLLGEYASLGRFHVLLPNGQAGGEAAPSEAPDPEDD</sequence>